<feature type="region of interest" description="Disordered" evidence="1">
    <location>
        <begin position="63"/>
        <end position="82"/>
    </location>
</feature>
<dbReference type="EMBL" id="BHYM01000069">
    <property type="protein sequence ID" value="GCE43250.1"/>
    <property type="molecule type" value="Genomic_DNA"/>
</dbReference>
<dbReference type="AlphaFoldDB" id="A0A402CI04"/>
<gene>
    <name evidence="2" type="ORF">Rhow_007379</name>
</gene>
<proteinExistence type="predicted"/>
<keyword evidence="3" id="KW-1185">Reference proteome</keyword>
<evidence type="ECO:0000256" key="1">
    <source>
        <dbReference type="SAM" id="MobiDB-lite"/>
    </source>
</evidence>
<name>A0A402CI04_RHOWR</name>
<evidence type="ECO:0000313" key="2">
    <source>
        <dbReference type="EMBL" id="GCE43250.1"/>
    </source>
</evidence>
<dbReference type="Proteomes" id="UP000287519">
    <property type="component" value="Unassembled WGS sequence"/>
</dbReference>
<protein>
    <submittedName>
        <fullName evidence="2">Uncharacterized protein</fullName>
    </submittedName>
</protein>
<reference evidence="2 3" key="1">
    <citation type="submission" date="2018-11" db="EMBL/GenBank/DDBJ databases">
        <title>Microbial catabolism of amino acid.</title>
        <authorList>
            <person name="Hibi M."/>
            <person name="Ogawa J."/>
        </authorList>
    </citation>
    <scope>NUCLEOTIDE SEQUENCE [LARGE SCALE GENOMIC DNA]</scope>
    <source>
        <strain evidence="2 3">C31-06</strain>
    </source>
</reference>
<evidence type="ECO:0000313" key="3">
    <source>
        <dbReference type="Proteomes" id="UP000287519"/>
    </source>
</evidence>
<sequence length="82" mass="8947">MTVVIPLRNRCAPPGIPEHTIHDMQNAPVQGTRGVKGSHSARARAHHRYASPYLVLLRGPPDIPGLSITPLRERSPTVLGRT</sequence>
<accession>A0A402CI04</accession>
<comment type="caution">
    <text evidence="2">The sequence shown here is derived from an EMBL/GenBank/DDBJ whole genome shotgun (WGS) entry which is preliminary data.</text>
</comment>
<organism evidence="2 3">
    <name type="scientific">Rhodococcus wratislaviensis</name>
    <name type="common">Tsukamurella wratislaviensis</name>
    <dbReference type="NCBI Taxonomy" id="44752"/>
    <lineage>
        <taxon>Bacteria</taxon>
        <taxon>Bacillati</taxon>
        <taxon>Actinomycetota</taxon>
        <taxon>Actinomycetes</taxon>
        <taxon>Mycobacteriales</taxon>
        <taxon>Nocardiaceae</taxon>
        <taxon>Rhodococcus</taxon>
    </lineage>
</organism>
<feature type="region of interest" description="Disordered" evidence="1">
    <location>
        <begin position="15"/>
        <end position="44"/>
    </location>
</feature>